<name>A0ABN2SEQ7_9ACTN</name>
<keyword evidence="2" id="KW-0812">Transmembrane</keyword>
<evidence type="ECO:0000313" key="4">
    <source>
        <dbReference type="Proteomes" id="UP001501585"/>
    </source>
</evidence>
<evidence type="ECO:0000256" key="2">
    <source>
        <dbReference type="SAM" id="Phobius"/>
    </source>
</evidence>
<feature type="region of interest" description="Disordered" evidence="1">
    <location>
        <begin position="130"/>
        <end position="158"/>
    </location>
</feature>
<feature type="region of interest" description="Disordered" evidence="1">
    <location>
        <begin position="1"/>
        <end position="61"/>
    </location>
</feature>
<sequence>MSTTTERRPRGHTRSRPATDSPDRRRPYEPARGSGTTRTAPPRPAAKRAPAPRRQPAPRAPRMPFVLLVLGLLGGAMISLLALRTVLIEDAFAITSLEQDNRDLSYEKEALQEEVVALEAPDRIASEAKAMGMEPGDGPLFIDLRTGTIDGEPEAGTP</sequence>
<protein>
    <recommendedName>
        <fullName evidence="5">Cell division protein FtsL</fullName>
    </recommendedName>
</protein>
<comment type="caution">
    <text evidence="3">The sequence shown here is derived from an EMBL/GenBank/DDBJ whole genome shotgun (WGS) entry which is preliminary data.</text>
</comment>
<dbReference type="Proteomes" id="UP001501585">
    <property type="component" value="Unassembled WGS sequence"/>
</dbReference>
<organism evidence="3 4">
    <name type="scientific">Nocardiopsis rhodophaea</name>
    <dbReference type="NCBI Taxonomy" id="280238"/>
    <lineage>
        <taxon>Bacteria</taxon>
        <taxon>Bacillati</taxon>
        <taxon>Actinomycetota</taxon>
        <taxon>Actinomycetes</taxon>
        <taxon>Streptosporangiales</taxon>
        <taxon>Nocardiopsidaceae</taxon>
        <taxon>Nocardiopsis</taxon>
    </lineage>
</organism>
<evidence type="ECO:0000313" key="3">
    <source>
        <dbReference type="EMBL" id="GAA1985215.1"/>
    </source>
</evidence>
<proteinExistence type="predicted"/>
<dbReference type="RefSeq" id="WP_344104334.1">
    <property type="nucleotide sequence ID" value="NZ_BAAAPC010000003.1"/>
</dbReference>
<feature type="transmembrane region" description="Helical" evidence="2">
    <location>
        <begin position="63"/>
        <end position="83"/>
    </location>
</feature>
<reference evidence="3 4" key="1">
    <citation type="journal article" date="2019" name="Int. J. Syst. Evol. Microbiol.">
        <title>The Global Catalogue of Microorganisms (GCM) 10K type strain sequencing project: providing services to taxonomists for standard genome sequencing and annotation.</title>
        <authorList>
            <consortium name="The Broad Institute Genomics Platform"/>
            <consortium name="The Broad Institute Genome Sequencing Center for Infectious Disease"/>
            <person name="Wu L."/>
            <person name="Ma J."/>
        </authorList>
    </citation>
    <scope>NUCLEOTIDE SEQUENCE [LARGE SCALE GENOMIC DNA]</scope>
    <source>
        <strain evidence="3 4">JCM 15313</strain>
    </source>
</reference>
<evidence type="ECO:0000256" key="1">
    <source>
        <dbReference type="SAM" id="MobiDB-lite"/>
    </source>
</evidence>
<gene>
    <name evidence="3" type="ORF">GCM10009799_08300</name>
</gene>
<keyword evidence="4" id="KW-1185">Reference proteome</keyword>
<keyword evidence="2" id="KW-1133">Transmembrane helix</keyword>
<evidence type="ECO:0008006" key="5">
    <source>
        <dbReference type="Google" id="ProtNLM"/>
    </source>
</evidence>
<keyword evidence="2" id="KW-0472">Membrane</keyword>
<accession>A0ABN2SEQ7</accession>
<dbReference type="EMBL" id="BAAAPC010000003">
    <property type="protein sequence ID" value="GAA1985215.1"/>
    <property type="molecule type" value="Genomic_DNA"/>
</dbReference>